<dbReference type="OrthoDB" id="1667110at2759"/>
<dbReference type="PANTHER" id="PTHR46929">
    <property type="entry name" value="EXPRESSED PROTEIN"/>
    <property type="match status" value="1"/>
</dbReference>
<dbReference type="PANTHER" id="PTHR46929:SF33">
    <property type="entry name" value="L10-INTERACTING MYB DOMAIN-CONTAINING PROTEIN-LIKE ISOFORM X1"/>
    <property type="match status" value="1"/>
</dbReference>
<sequence length="256" mass="28902">MSDSRPKICNRNDGRKWRCGWPAFEGRTLCEKHYLQGKLRQHKEPVPDDLKFERQVYRKNHENESGVSKKGKRKVLDDSEDDPVEITLESLRVKSKKSKKYGRLEISQTSPSTPPIPINYVKVGAPAPSSAPTRFLRSKNIDRVPGATMQVVKVGAPALSSASTRFLRSKNIDRVPVATMQEIVNVVSKLVNNKPDKNDGVIEKTVDALQAIPDIDDDLLLDGCDILEDEKKAKTFLALDPSYRKKWLLRKLGRTI</sequence>
<dbReference type="PROSITE" id="PS51667">
    <property type="entry name" value="WRC"/>
    <property type="match status" value="1"/>
</dbReference>
<keyword evidence="6" id="KW-1185">Reference proteome</keyword>
<reference evidence="5 6" key="1">
    <citation type="journal article" date="2018" name="Mol. Plant">
        <title>The genome of Artemisia annua provides insight into the evolution of Asteraceae family and artemisinin biosynthesis.</title>
        <authorList>
            <person name="Shen Q."/>
            <person name="Zhang L."/>
            <person name="Liao Z."/>
            <person name="Wang S."/>
            <person name="Yan T."/>
            <person name="Shi P."/>
            <person name="Liu M."/>
            <person name="Fu X."/>
            <person name="Pan Q."/>
            <person name="Wang Y."/>
            <person name="Lv Z."/>
            <person name="Lu X."/>
            <person name="Zhang F."/>
            <person name="Jiang W."/>
            <person name="Ma Y."/>
            <person name="Chen M."/>
            <person name="Hao X."/>
            <person name="Li L."/>
            <person name="Tang Y."/>
            <person name="Lv G."/>
            <person name="Zhou Y."/>
            <person name="Sun X."/>
            <person name="Brodelius P.E."/>
            <person name="Rose J.K.C."/>
            <person name="Tang K."/>
        </authorList>
    </citation>
    <scope>NUCLEOTIDE SEQUENCE [LARGE SCALE GENOMIC DNA]</scope>
    <source>
        <strain evidence="6">cv. Huhao1</strain>
        <tissue evidence="5">Leaf</tissue>
    </source>
</reference>
<proteinExistence type="predicted"/>
<comment type="caution">
    <text evidence="5">The sequence shown here is derived from an EMBL/GenBank/DDBJ whole genome shotgun (WGS) entry which is preliminary data.</text>
</comment>
<evidence type="ECO:0000256" key="3">
    <source>
        <dbReference type="SAM" id="MobiDB-lite"/>
    </source>
</evidence>
<evidence type="ECO:0000313" key="6">
    <source>
        <dbReference type="Proteomes" id="UP000245207"/>
    </source>
</evidence>
<dbReference type="AlphaFoldDB" id="A0A2U1QDR4"/>
<comment type="caution">
    <text evidence="2">Lacks conserved residue(s) required for the propagation of feature annotation.</text>
</comment>
<dbReference type="EMBL" id="PKPP01000197">
    <property type="protein sequence ID" value="PWA96122.1"/>
    <property type="molecule type" value="Genomic_DNA"/>
</dbReference>
<keyword evidence="1" id="KW-0539">Nucleus</keyword>
<dbReference type="InterPro" id="IPR014977">
    <property type="entry name" value="WRC_dom"/>
</dbReference>
<dbReference type="InterPro" id="IPR056253">
    <property type="entry name" value="At2g29880-like_C"/>
</dbReference>
<dbReference type="Proteomes" id="UP000245207">
    <property type="component" value="Unassembled WGS sequence"/>
</dbReference>
<accession>A0A2U1QDR4</accession>
<dbReference type="Pfam" id="PF24769">
    <property type="entry name" value="At2g29880_C"/>
    <property type="match status" value="1"/>
</dbReference>
<evidence type="ECO:0000259" key="4">
    <source>
        <dbReference type="PROSITE" id="PS51667"/>
    </source>
</evidence>
<organism evidence="5 6">
    <name type="scientific">Artemisia annua</name>
    <name type="common">Sweet wormwood</name>
    <dbReference type="NCBI Taxonomy" id="35608"/>
    <lineage>
        <taxon>Eukaryota</taxon>
        <taxon>Viridiplantae</taxon>
        <taxon>Streptophyta</taxon>
        <taxon>Embryophyta</taxon>
        <taxon>Tracheophyta</taxon>
        <taxon>Spermatophyta</taxon>
        <taxon>Magnoliopsida</taxon>
        <taxon>eudicotyledons</taxon>
        <taxon>Gunneridae</taxon>
        <taxon>Pentapetalae</taxon>
        <taxon>asterids</taxon>
        <taxon>campanulids</taxon>
        <taxon>Asterales</taxon>
        <taxon>Asteraceae</taxon>
        <taxon>Asteroideae</taxon>
        <taxon>Anthemideae</taxon>
        <taxon>Artemisiinae</taxon>
        <taxon>Artemisia</taxon>
    </lineage>
</organism>
<evidence type="ECO:0000256" key="2">
    <source>
        <dbReference type="PROSITE-ProRule" id="PRU01002"/>
    </source>
</evidence>
<name>A0A2U1QDR4_ARTAN</name>
<feature type="domain" description="WRC" evidence="4">
    <location>
        <begin position="3"/>
        <end position="47"/>
    </location>
</feature>
<dbReference type="Pfam" id="PF08879">
    <property type="entry name" value="WRC"/>
    <property type="match status" value="1"/>
</dbReference>
<evidence type="ECO:0000313" key="5">
    <source>
        <dbReference type="EMBL" id="PWA96122.1"/>
    </source>
</evidence>
<protein>
    <recommendedName>
        <fullName evidence="4">WRC domain-containing protein</fullName>
    </recommendedName>
</protein>
<feature type="region of interest" description="Disordered" evidence="3">
    <location>
        <begin position="57"/>
        <end position="80"/>
    </location>
</feature>
<evidence type="ECO:0000256" key="1">
    <source>
        <dbReference type="ARBA" id="ARBA00023242"/>
    </source>
</evidence>
<gene>
    <name evidence="5" type="ORF">CTI12_AA043050</name>
</gene>